<protein>
    <submittedName>
        <fullName evidence="2">Uncharacterized protein</fullName>
    </submittedName>
</protein>
<gene>
    <name evidence="2" type="ORF">CAP_5868</name>
</gene>
<dbReference type="AlphaFoldDB" id="A0A017TFQ4"/>
<name>A0A017TFQ4_9BACT</name>
<organism evidence="2 3">
    <name type="scientific">Chondromyces apiculatus DSM 436</name>
    <dbReference type="NCBI Taxonomy" id="1192034"/>
    <lineage>
        <taxon>Bacteria</taxon>
        <taxon>Pseudomonadati</taxon>
        <taxon>Myxococcota</taxon>
        <taxon>Polyangia</taxon>
        <taxon>Polyangiales</taxon>
        <taxon>Polyangiaceae</taxon>
        <taxon>Chondromyces</taxon>
    </lineage>
</organism>
<keyword evidence="3" id="KW-1185">Reference proteome</keyword>
<evidence type="ECO:0000313" key="2">
    <source>
        <dbReference type="EMBL" id="EYF08108.1"/>
    </source>
</evidence>
<dbReference type="RefSeq" id="WP_063748632.1">
    <property type="nucleotide sequence ID" value="NZ_ASRX01000005.1"/>
</dbReference>
<dbReference type="STRING" id="1192034.CAP_5868"/>
<dbReference type="Proteomes" id="UP000019678">
    <property type="component" value="Unassembled WGS sequence"/>
</dbReference>
<dbReference type="InterPro" id="IPR008727">
    <property type="entry name" value="PAAR_motif"/>
</dbReference>
<proteinExistence type="predicted"/>
<evidence type="ECO:0000256" key="1">
    <source>
        <dbReference type="SAM" id="MobiDB-lite"/>
    </source>
</evidence>
<accession>A0A017TFQ4</accession>
<feature type="region of interest" description="Disordered" evidence="1">
    <location>
        <begin position="114"/>
        <end position="160"/>
    </location>
</feature>
<feature type="region of interest" description="Disordered" evidence="1">
    <location>
        <begin position="335"/>
        <end position="363"/>
    </location>
</feature>
<dbReference type="EMBL" id="ASRX01000005">
    <property type="protein sequence ID" value="EYF08108.1"/>
    <property type="molecule type" value="Genomic_DNA"/>
</dbReference>
<reference evidence="2 3" key="1">
    <citation type="submission" date="2013-05" db="EMBL/GenBank/DDBJ databases">
        <title>Genome assembly of Chondromyces apiculatus DSM 436.</title>
        <authorList>
            <person name="Sharma G."/>
            <person name="Khatri I."/>
            <person name="Kaur C."/>
            <person name="Mayilraj S."/>
            <person name="Subramanian S."/>
        </authorList>
    </citation>
    <scope>NUCLEOTIDE SEQUENCE [LARGE SCALE GENOMIC DNA]</scope>
    <source>
        <strain evidence="2 3">DSM 436</strain>
    </source>
</reference>
<evidence type="ECO:0000313" key="3">
    <source>
        <dbReference type="Proteomes" id="UP000019678"/>
    </source>
</evidence>
<comment type="caution">
    <text evidence="2">The sequence shown here is derived from an EMBL/GenBank/DDBJ whole genome shotgun (WGS) entry which is preliminary data.</text>
</comment>
<dbReference type="Gene3D" id="2.60.200.60">
    <property type="match status" value="1"/>
</dbReference>
<feature type="compositionally biased region" description="Basic and acidic residues" evidence="1">
    <location>
        <begin position="114"/>
        <end position="139"/>
    </location>
</feature>
<dbReference type="eggNOG" id="COG4104">
    <property type="taxonomic scope" value="Bacteria"/>
</dbReference>
<dbReference type="OrthoDB" id="9807902at2"/>
<dbReference type="Pfam" id="PF05488">
    <property type="entry name" value="PAAR_motif"/>
    <property type="match status" value="1"/>
</dbReference>
<sequence length="363" mass="37843">MPDAARVTDDTVHKGKIATGSRNVTINSLPAVRLNDQHVCPAHTKGAVSKGSATVVINGRAAARKGDTLLCSAGGGGGDGELKAKLELFKKKDDVKWDEWDNDRWNKWKDRKWGADREEAEAKKKAQEEGTDAPEEKKRPTVKLSASRQWAGSDPKAKPLFHREGRLGEVSAGKASWSVKSGASLTAGRSIKDLKASATLLEVNGSATAFEVKSAEADLLVADVQAEAAVLTANASGKLGADVDIAAGKATVEAGGEIGASLVEGKVTSKWKPIPIPFTGLEIGVESEVSGSLVTAKLEGKASLKIDEKGAKLKFGAGIGAFLAGLGFDFTINITRSKPKKPPPPKPGPDKISKGSPTVIIGG</sequence>